<dbReference type="Proteomes" id="UP000039021">
    <property type="component" value="Unassembled WGS sequence"/>
</dbReference>
<dbReference type="EMBL" id="CSAE01000118">
    <property type="protein sequence ID" value="COV44921.1"/>
    <property type="molecule type" value="Genomic_DNA"/>
</dbReference>
<reference evidence="1" key="1">
    <citation type="submission" date="2015-03" db="EMBL/GenBank/DDBJ databases">
        <authorList>
            <person name="Murphy D."/>
        </authorList>
    </citation>
    <scope>NUCLEOTIDE SEQUENCE [LARGE SCALE GENOMIC DNA]</scope>
    <source>
        <strain evidence="1">K00500041</strain>
    </source>
</reference>
<dbReference type="EMBL" id="CSBK01000150">
    <property type="protein sequence ID" value="COX01807.1"/>
    <property type="molecule type" value="Genomic_DNA"/>
</dbReference>
<proteinExistence type="predicted"/>
<evidence type="ECO:0000313" key="3">
    <source>
        <dbReference type="Proteomes" id="UP000038802"/>
    </source>
</evidence>
<gene>
    <name evidence="1" type="ORF">ERS007703_01414</name>
    <name evidence="2" type="ORF">ERS007739_00521</name>
</gene>
<evidence type="ECO:0000313" key="1">
    <source>
        <dbReference type="EMBL" id="COV44921.1"/>
    </source>
</evidence>
<evidence type="ECO:0000313" key="2">
    <source>
        <dbReference type="EMBL" id="COX01807.1"/>
    </source>
</evidence>
<organism evidence="1 3">
    <name type="scientific">Mycobacterium tuberculosis</name>
    <dbReference type="NCBI Taxonomy" id="1773"/>
    <lineage>
        <taxon>Bacteria</taxon>
        <taxon>Bacillati</taxon>
        <taxon>Actinomycetota</taxon>
        <taxon>Actinomycetes</taxon>
        <taxon>Mycobacteriales</taxon>
        <taxon>Mycobacteriaceae</taxon>
        <taxon>Mycobacterium</taxon>
        <taxon>Mycobacterium tuberculosis complex</taxon>
    </lineage>
</organism>
<sequence>MAKTRRTAAMAAPLATDNPNFWSSCAVEMNSWVCASTPTVRRTRTSWTIPASPAMASRRSISVIESTTIWPTPALTAAVNSETDLLLPCKVIRSGGKLACSATANSPPVQTSRQSPSSLIHRATSLHRNALAA</sequence>
<dbReference type="AlphaFoldDB" id="A0A0T7PS99"/>
<protein>
    <submittedName>
        <fullName evidence="1">Uncharacterized protein</fullName>
    </submittedName>
</protein>
<accession>A0A0T7PS99</accession>
<reference evidence="2" key="2">
    <citation type="submission" date="2015-03" db="EMBL/GenBank/DDBJ databases">
        <authorList>
            <consortium name="Pathogen Informatics"/>
            <person name="Murphy D."/>
        </authorList>
    </citation>
    <scope>NUCLEOTIDE SEQUENCE</scope>
    <source>
        <strain evidence="2">N09902308</strain>
    </source>
</reference>
<dbReference type="Proteomes" id="UP000038802">
    <property type="component" value="Unassembled WGS sequence"/>
</dbReference>
<evidence type="ECO:0000313" key="4">
    <source>
        <dbReference type="Proteomes" id="UP000039021"/>
    </source>
</evidence>
<name>A0A0T7PS99_MYCTX</name>
<reference evidence="3 4" key="3">
    <citation type="submission" date="2015-03" db="EMBL/GenBank/DDBJ databases">
        <authorList>
            <consortium name="Pathogen Informatics"/>
        </authorList>
    </citation>
    <scope>NUCLEOTIDE SEQUENCE [LARGE SCALE GENOMIC DNA]</scope>
    <source>
        <strain evidence="3">K00500041</strain>
        <strain evidence="4">N09902308</strain>
    </source>
</reference>